<dbReference type="GeneID" id="10394335"/>
<protein>
    <submittedName>
        <fullName evidence="1">Uncharacterized protein</fullName>
    </submittedName>
</protein>
<dbReference type="RefSeq" id="WP_013683887.1">
    <property type="nucleotide sequence ID" value="NC_015320.1"/>
</dbReference>
<dbReference type="STRING" id="693661.Arcve_1218"/>
<keyword evidence="2" id="KW-1185">Reference proteome</keyword>
<sequence>MLDEKRLLLIVRFGVKGCTLLAKLVCKSLKVFWTPFSSYRAIIVTSKLYVPNSIYESMYDCRFVGEVLNEVNANV</sequence>
<evidence type="ECO:0000313" key="1">
    <source>
        <dbReference type="EMBL" id="AEA47225.1"/>
    </source>
</evidence>
<dbReference type="HOGENOM" id="CLU_2662122_0_0_2"/>
<dbReference type="EMBL" id="CP002588">
    <property type="protein sequence ID" value="AEA47225.1"/>
    <property type="molecule type" value="Genomic_DNA"/>
</dbReference>
<dbReference type="Proteomes" id="UP000008136">
    <property type="component" value="Chromosome"/>
</dbReference>
<reference evidence="1 2" key="1">
    <citation type="submission" date="2011-03" db="EMBL/GenBank/DDBJ databases">
        <title>The complete genome of Archaeoglobus veneficus SNP6.</title>
        <authorList>
            <consortium name="US DOE Joint Genome Institute (JGI-PGF)"/>
            <person name="Lucas S."/>
            <person name="Copeland A."/>
            <person name="Lapidus A."/>
            <person name="Bruce D."/>
            <person name="Goodwin L."/>
            <person name="Pitluck S."/>
            <person name="Kyrpides N."/>
            <person name="Mavromatis K."/>
            <person name="Pagani I."/>
            <person name="Ivanova N."/>
            <person name="Mikhailova N."/>
            <person name="Lu M."/>
            <person name="Detter J.C."/>
            <person name="Tapia R."/>
            <person name="Han C."/>
            <person name="Land M."/>
            <person name="Hauser L."/>
            <person name="Markowitz V."/>
            <person name="Cheng J.-F."/>
            <person name="Hugenholtz P."/>
            <person name="Woyke T."/>
            <person name="Wu D."/>
            <person name="Spring S."/>
            <person name="Brambilla E."/>
            <person name="Klenk H.-P."/>
            <person name="Eisen J.A."/>
        </authorList>
    </citation>
    <scope>NUCLEOTIDE SEQUENCE [LARGE SCALE GENOMIC DNA]</scope>
    <source>
        <strain>SNP6</strain>
    </source>
</reference>
<accession>F2KMM8</accession>
<evidence type="ECO:0000313" key="2">
    <source>
        <dbReference type="Proteomes" id="UP000008136"/>
    </source>
</evidence>
<organism evidence="1 2">
    <name type="scientific">Archaeoglobus veneficus (strain DSM 11195 / SNP6)</name>
    <dbReference type="NCBI Taxonomy" id="693661"/>
    <lineage>
        <taxon>Archaea</taxon>
        <taxon>Methanobacteriati</taxon>
        <taxon>Methanobacteriota</taxon>
        <taxon>Archaeoglobi</taxon>
        <taxon>Archaeoglobales</taxon>
        <taxon>Archaeoglobaceae</taxon>
        <taxon>Archaeoglobus</taxon>
    </lineage>
</organism>
<gene>
    <name evidence="1" type="ordered locus">Arcve_1218</name>
</gene>
<name>F2KMM8_ARCVS</name>
<dbReference type="KEGG" id="ave:Arcve_1218"/>
<dbReference type="AlphaFoldDB" id="F2KMM8"/>
<proteinExistence type="predicted"/>